<dbReference type="InterPro" id="IPR005905">
    <property type="entry name" value="D_ala_D_ala"/>
</dbReference>
<dbReference type="PIRSF" id="PIRSF039102">
    <property type="entry name" value="Ddl/VanB"/>
    <property type="match status" value="1"/>
</dbReference>
<accession>A0A1I5GWU4</accession>
<dbReference type="NCBIfam" id="NF002528">
    <property type="entry name" value="PRK01966.1-4"/>
    <property type="match status" value="1"/>
</dbReference>
<dbReference type="PANTHER" id="PTHR23132">
    <property type="entry name" value="D-ALANINE--D-ALANINE LIGASE"/>
    <property type="match status" value="1"/>
</dbReference>
<dbReference type="Gene3D" id="3.30.1490.20">
    <property type="entry name" value="ATP-grasp fold, A domain"/>
    <property type="match status" value="1"/>
</dbReference>
<evidence type="ECO:0000256" key="12">
    <source>
        <dbReference type="ARBA" id="ARBA00022842"/>
    </source>
</evidence>
<evidence type="ECO:0000256" key="6">
    <source>
        <dbReference type="ARBA" id="ARBA00012216"/>
    </source>
</evidence>
<feature type="binding site" evidence="25">
    <location>
        <position position="312"/>
    </location>
    <ligand>
        <name>Mg(2+)</name>
        <dbReference type="ChEBI" id="CHEBI:18420"/>
        <label>2</label>
    </ligand>
</feature>
<dbReference type="InterPro" id="IPR016185">
    <property type="entry name" value="PreATP-grasp_dom_sf"/>
</dbReference>
<dbReference type="EMBL" id="FOWD01000023">
    <property type="protein sequence ID" value="SFO40498.1"/>
    <property type="molecule type" value="Genomic_DNA"/>
</dbReference>
<dbReference type="InterPro" id="IPR011761">
    <property type="entry name" value="ATP-grasp"/>
</dbReference>
<sequence>MSKKTVAVLFGGQSSEHEVSCVSATTIISNMNHDLYNVIIIGITKEGKWVKVSSVEDIKSGEWVKSKVNAIISPDATQKSVLFIEGNKVTPEKVDVVFPALHGMYGEDGTVQGLLELAKIPYVGCGVLSSAVSMDKLYTKTVVDTLGIRQAKYVPVYKKDLAQIERVVEKVENTLKYPVFIKPSNAGSSRGISKAKNKEELIKGLYLAVEHDRKILVEEGIVGRELECAVLGGNEPRASGVGEIIAAADFYDYDAKYNNNDSKTIIGPDLPGNATEVIREAAVRIFKAVDGYGLSRVDFFVESETGEVVFNEINTLPGFTSISMYPMLWEAKGIGKPQLVEKLIQLALARAEETGGDRNGQ</sequence>
<evidence type="ECO:0000256" key="14">
    <source>
        <dbReference type="ARBA" id="ARBA00022984"/>
    </source>
</evidence>
<feature type="binding site" evidence="24">
    <location>
        <begin position="188"/>
        <end position="189"/>
    </location>
    <ligand>
        <name>ATP</name>
        <dbReference type="ChEBI" id="CHEBI:30616"/>
    </ligand>
</feature>
<feature type="binding site" evidence="25">
    <location>
        <position position="312"/>
    </location>
    <ligand>
        <name>Mg(2+)</name>
        <dbReference type="ChEBI" id="CHEBI:18420"/>
        <label>1</label>
    </ligand>
</feature>
<evidence type="ECO:0000256" key="25">
    <source>
        <dbReference type="PIRSR" id="PIRSR039102-3"/>
    </source>
</evidence>
<evidence type="ECO:0000256" key="11">
    <source>
        <dbReference type="ARBA" id="ARBA00022840"/>
    </source>
</evidence>
<comment type="function">
    <text evidence="2 22">Cell wall formation.</text>
</comment>
<dbReference type="STRING" id="1527.SAMN04489757_12327"/>
<dbReference type="PROSITE" id="PS50975">
    <property type="entry name" value="ATP_GRASP"/>
    <property type="match status" value="1"/>
</dbReference>
<feature type="binding site" evidence="25">
    <location>
        <position position="298"/>
    </location>
    <ligand>
        <name>Mg(2+)</name>
        <dbReference type="ChEBI" id="CHEBI:18420"/>
        <label>1</label>
    </ligand>
</feature>
<evidence type="ECO:0000313" key="28">
    <source>
        <dbReference type="EMBL" id="SFO40498.1"/>
    </source>
</evidence>
<evidence type="ECO:0000256" key="23">
    <source>
        <dbReference type="PIRSR" id="PIRSR039102-1"/>
    </source>
</evidence>
<dbReference type="GO" id="GO:0008716">
    <property type="term" value="F:D-alanine-D-alanine ligase activity"/>
    <property type="evidence" value="ECO:0007669"/>
    <property type="project" value="UniProtKB-UniRule"/>
</dbReference>
<feature type="active site" evidence="23">
    <location>
        <position position="323"/>
    </location>
</feature>
<feature type="binding site" evidence="25">
    <location>
        <position position="314"/>
    </location>
    <ligand>
        <name>Mg(2+)</name>
        <dbReference type="ChEBI" id="CHEBI:18420"/>
        <label>2</label>
    </ligand>
</feature>
<evidence type="ECO:0000256" key="8">
    <source>
        <dbReference type="ARBA" id="ARBA00022598"/>
    </source>
</evidence>
<keyword evidence="10 24" id="KW-0547">Nucleotide-binding</keyword>
<dbReference type="InterPro" id="IPR013815">
    <property type="entry name" value="ATP_grasp_subdomain_1"/>
</dbReference>
<keyword evidence="12 25" id="KW-0460">Magnesium</keyword>
<feature type="binding site" evidence="24">
    <location>
        <position position="136"/>
    </location>
    <ligand>
        <name>ATP</name>
        <dbReference type="ChEBI" id="CHEBI:30616"/>
    </ligand>
</feature>
<dbReference type="Gene3D" id="3.40.50.20">
    <property type="match status" value="1"/>
</dbReference>
<dbReference type="OrthoDB" id="9813261at2"/>
<dbReference type="GO" id="GO:0005829">
    <property type="term" value="C:cytosol"/>
    <property type="evidence" value="ECO:0007669"/>
    <property type="project" value="TreeGrafter"/>
</dbReference>
<evidence type="ECO:0000313" key="29">
    <source>
        <dbReference type="Proteomes" id="UP000198806"/>
    </source>
</evidence>
<evidence type="ECO:0000256" key="10">
    <source>
        <dbReference type="ARBA" id="ARBA00022741"/>
    </source>
</evidence>
<dbReference type="InterPro" id="IPR011127">
    <property type="entry name" value="Dala_Dala_lig_N"/>
</dbReference>
<evidence type="ECO:0000256" key="15">
    <source>
        <dbReference type="ARBA" id="ARBA00023211"/>
    </source>
</evidence>
<evidence type="ECO:0000256" key="18">
    <source>
        <dbReference type="ARBA" id="ARBA00060592"/>
    </source>
</evidence>
<evidence type="ECO:0000256" key="9">
    <source>
        <dbReference type="ARBA" id="ARBA00022723"/>
    </source>
</evidence>
<evidence type="ECO:0000256" key="2">
    <source>
        <dbReference type="ARBA" id="ARBA00003921"/>
    </source>
</evidence>
<evidence type="ECO:0000256" key="5">
    <source>
        <dbReference type="ARBA" id="ARBA00010871"/>
    </source>
</evidence>
<dbReference type="Pfam" id="PF07478">
    <property type="entry name" value="Dala_Dala_lig_C"/>
    <property type="match status" value="1"/>
</dbReference>
<dbReference type="PROSITE" id="PS00843">
    <property type="entry name" value="DALA_DALA_LIGASE_1"/>
    <property type="match status" value="1"/>
</dbReference>
<dbReference type="Pfam" id="PF01820">
    <property type="entry name" value="Dala_Dala_lig_N"/>
    <property type="match status" value="1"/>
</dbReference>
<feature type="active site" evidence="23">
    <location>
        <position position="16"/>
    </location>
</feature>
<dbReference type="HAMAP" id="MF_00047">
    <property type="entry name" value="Dala_Dala_lig"/>
    <property type="match status" value="1"/>
</dbReference>
<evidence type="ECO:0000256" key="24">
    <source>
        <dbReference type="PIRSR" id="PIRSR039102-2"/>
    </source>
</evidence>
<keyword evidence="14 22" id="KW-0573">Peptidoglycan synthesis</keyword>
<evidence type="ECO:0000256" key="26">
    <source>
        <dbReference type="PROSITE-ProRule" id="PRU00409"/>
    </source>
</evidence>
<dbReference type="InterPro" id="IPR000291">
    <property type="entry name" value="D-Ala_lig_Van_CS"/>
</dbReference>
<keyword evidence="16 22" id="KW-0961">Cell wall biogenesis/degradation</keyword>
<keyword evidence="9 25" id="KW-0479">Metal-binding</keyword>
<feature type="active site" evidence="23">
    <location>
        <position position="188"/>
    </location>
</feature>
<comment type="pathway">
    <text evidence="4 22">Cell wall biogenesis; peptidoglycan biosynthesis.</text>
</comment>
<comment type="similarity">
    <text evidence="5 22">Belongs to the D-alanine--D-alanine ligase family.</text>
</comment>
<dbReference type="NCBIfam" id="TIGR01205">
    <property type="entry name" value="D_ala_D_alaTIGR"/>
    <property type="match status" value="1"/>
</dbReference>
<name>A0A1I5GWU4_9FIRM</name>
<evidence type="ECO:0000256" key="19">
    <source>
        <dbReference type="ARBA" id="ARBA00068427"/>
    </source>
</evidence>
<evidence type="ECO:0000256" key="13">
    <source>
        <dbReference type="ARBA" id="ARBA00022960"/>
    </source>
</evidence>
<dbReference type="GO" id="GO:0046872">
    <property type="term" value="F:metal ion binding"/>
    <property type="evidence" value="ECO:0007669"/>
    <property type="project" value="UniProtKB-KW"/>
</dbReference>
<feature type="binding site" evidence="24">
    <location>
        <begin position="311"/>
        <end position="312"/>
    </location>
    <ligand>
        <name>ATP</name>
        <dbReference type="ChEBI" id="CHEBI:30616"/>
    </ligand>
</feature>
<evidence type="ECO:0000259" key="27">
    <source>
        <dbReference type="PROSITE" id="PS50975"/>
    </source>
</evidence>
<comment type="pathway">
    <text evidence="18">Glycan biosynthesis.</text>
</comment>
<protein>
    <recommendedName>
        <fullName evidence="19 22">D-alanine--D-alanine ligase</fullName>
        <ecNumber evidence="6 22">6.3.2.4</ecNumber>
    </recommendedName>
    <alternativeName>
        <fullName evidence="21 22">D-Ala-D-Ala ligase</fullName>
    </alternativeName>
    <alternativeName>
        <fullName evidence="20 22">D-alanylalanine synthetase</fullName>
    </alternativeName>
</protein>
<evidence type="ECO:0000256" key="7">
    <source>
        <dbReference type="ARBA" id="ARBA00022490"/>
    </source>
</evidence>
<dbReference type="InterPro" id="IPR011095">
    <property type="entry name" value="Dala_Dala_lig_C"/>
</dbReference>
<dbReference type="FunFam" id="3.30.1490.20:FF:000007">
    <property type="entry name" value="D-alanine--D-alanine ligase"/>
    <property type="match status" value="1"/>
</dbReference>
<dbReference type="UniPathway" id="UPA00219"/>
<dbReference type="PROSITE" id="PS00844">
    <property type="entry name" value="DALA_DALA_LIGASE_2"/>
    <property type="match status" value="1"/>
</dbReference>
<keyword evidence="11 26" id="KW-0067">ATP-binding</keyword>
<comment type="cofactor">
    <cofactor evidence="1">
        <name>Mn(2+)</name>
        <dbReference type="ChEBI" id="CHEBI:29035"/>
    </cofactor>
</comment>
<comment type="cofactor">
    <cofactor evidence="25">
        <name>Mg(2+)</name>
        <dbReference type="ChEBI" id="CHEBI:18420"/>
    </cofactor>
    <cofactor evidence="25">
        <name>Mn(2+)</name>
        <dbReference type="ChEBI" id="CHEBI:29035"/>
    </cofactor>
    <text evidence="25">Binds 2 magnesium or manganese ions per subunit.</text>
</comment>
<evidence type="ECO:0000256" key="20">
    <source>
        <dbReference type="ARBA" id="ARBA00076288"/>
    </source>
</evidence>
<dbReference type="GO" id="GO:0008360">
    <property type="term" value="P:regulation of cell shape"/>
    <property type="evidence" value="ECO:0007669"/>
    <property type="project" value="UniProtKB-KW"/>
</dbReference>
<dbReference type="GO" id="GO:0009252">
    <property type="term" value="P:peptidoglycan biosynthetic process"/>
    <property type="evidence" value="ECO:0007669"/>
    <property type="project" value="UniProtKB-UniRule"/>
</dbReference>
<feature type="binding site" evidence="24">
    <location>
        <begin position="180"/>
        <end position="182"/>
    </location>
    <ligand>
        <name>ATP</name>
        <dbReference type="ChEBI" id="CHEBI:30616"/>
    </ligand>
</feature>
<dbReference type="AlphaFoldDB" id="A0A1I5GWU4"/>
<keyword evidence="7 22" id="KW-0963">Cytoplasm</keyword>
<proteinExistence type="inferred from homology"/>
<dbReference type="Gene3D" id="3.30.470.20">
    <property type="entry name" value="ATP-grasp fold, B domain"/>
    <property type="match status" value="1"/>
</dbReference>
<dbReference type="RefSeq" id="WP_091687322.1">
    <property type="nucleotide sequence ID" value="NZ_BAABFM010000007.1"/>
</dbReference>
<feature type="binding site" evidence="24">
    <location>
        <begin position="218"/>
        <end position="225"/>
    </location>
    <ligand>
        <name>ATP</name>
        <dbReference type="ChEBI" id="CHEBI:30616"/>
    </ligand>
</feature>
<keyword evidence="15 25" id="KW-0464">Manganese</keyword>
<keyword evidence="13 22" id="KW-0133">Cell shape</keyword>
<evidence type="ECO:0000256" key="21">
    <source>
        <dbReference type="ARBA" id="ARBA00077154"/>
    </source>
</evidence>
<dbReference type="GO" id="GO:0071555">
    <property type="term" value="P:cell wall organization"/>
    <property type="evidence" value="ECO:0007669"/>
    <property type="project" value="UniProtKB-KW"/>
</dbReference>
<dbReference type="Proteomes" id="UP000198806">
    <property type="component" value="Unassembled WGS sequence"/>
</dbReference>
<evidence type="ECO:0000256" key="3">
    <source>
        <dbReference type="ARBA" id="ARBA00004496"/>
    </source>
</evidence>
<evidence type="ECO:0000256" key="16">
    <source>
        <dbReference type="ARBA" id="ARBA00023316"/>
    </source>
</evidence>
<reference evidence="28 29" key="1">
    <citation type="submission" date="2016-10" db="EMBL/GenBank/DDBJ databases">
        <authorList>
            <person name="de Groot N.N."/>
        </authorList>
    </citation>
    <scope>NUCLEOTIDE SEQUENCE [LARGE SCALE GENOMIC DNA]</scope>
    <source>
        <strain evidence="28 29">DSM 1283</strain>
    </source>
</reference>
<dbReference type="FunFam" id="3.30.470.20:FF:000008">
    <property type="entry name" value="D-alanine--D-alanine ligase"/>
    <property type="match status" value="1"/>
</dbReference>
<dbReference type="GO" id="GO:0005524">
    <property type="term" value="F:ATP binding"/>
    <property type="evidence" value="ECO:0007669"/>
    <property type="project" value="UniProtKB-UniRule"/>
</dbReference>
<evidence type="ECO:0000256" key="1">
    <source>
        <dbReference type="ARBA" id="ARBA00001936"/>
    </source>
</evidence>
<comment type="catalytic activity">
    <reaction evidence="17 22">
        <text>2 D-alanine + ATP = D-alanyl-D-alanine + ADP + phosphate + H(+)</text>
        <dbReference type="Rhea" id="RHEA:11224"/>
        <dbReference type="ChEBI" id="CHEBI:15378"/>
        <dbReference type="ChEBI" id="CHEBI:30616"/>
        <dbReference type="ChEBI" id="CHEBI:43474"/>
        <dbReference type="ChEBI" id="CHEBI:57416"/>
        <dbReference type="ChEBI" id="CHEBI:57822"/>
        <dbReference type="ChEBI" id="CHEBI:456216"/>
        <dbReference type="EC" id="6.3.2.4"/>
    </reaction>
</comment>
<evidence type="ECO:0000256" key="17">
    <source>
        <dbReference type="ARBA" id="ARBA00047614"/>
    </source>
</evidence>
<dbReference type="EC" id="6.3.2.4" evidence="6 22"/>
<keyword evidence="8 22" id="KW-0436">Ligase</keyword>
<dbReference type="NCBIfam" id="NF002378">
    <property type="entry name" value="PRK01372.1"/>
    <property type="match status" value="1"/>
</dbReference>
<organism evidence="28 29">
    <name type="scientific">Anaerocolumna aminovalerica</name>
    <dbReference type="NCBI Taxonomy" id="1527"/>
    <lineage>
        <taxon>Bacteria</taxon>
        <taxon>Bacillati</taxon>
        <taxon>Bacillota</taxon>
        <taxon>Clostridia</taxon>
        <taxon>Lachnospirales</taxon>
        <taxon>Lachnospiraceae</taxon>
        <taxon>Anaerocolumna</taxon>
    </lineage>
</organism>
<feature type="domain" description="ATP-grasp" evidence="27">
    <location>
        <begin position="140"/>
        <end position="345"/>
    </location>
</feature>
<dbReference type="SUPFAM" id="SSF56059">
    <property type="entry name" value="Glutathione synthetase ATP-binding domain-like"/>
    <property type="match status" value="1"/>
</dbReference>
<dbReference type="SUPFAM" id="SSF52440">
    <property type="entry name" value="PreATP-grasp domain"/>
    <property type="match status" value="1"/>
</dbReference>
<gene>
    <name evidence="22" type="primary">ddl</name>
    <name evidence="28" type="ORF">SAMN04489757_12327</name>
</gene>
<keyword evidence="29" id="KW-1185">Reference proteome</keyword>
<evidence type="ECO:0000256" key="22">
    <source>
        <dbReference type="HAMAP-Rule" id="MF_00047"/>
    </source>
</evidence>
<evidence type="ECO:0000256" key="4">
    <source>
        <dbReference type="ARBA" id="ARBA00004752"/>
    </source>
</evidence>
<dbReference type="PANTHER" id="PTHR23132:SF25">
    <property type="entry name" value="D-ALANINE--D-ALANINE LIGASE A"/>
    <property type="match status" value="1"/>
</dbReference>
<comment type="subcellular location">
    <subcellularLocation>
        <location evidence="3 22">Cytoplasm</location>
    </subcellularLocation>
</comment>